<dbReference type="Proteomes" id="UP000076407">
    <property type="component" value="Unassembled WGS sequence"/>
</dbReference>
<dbReference type="VEuPathDB" id="VectorBase:AQUA014928"/>
<dbReference type="EnsemblMetazoa" id="AQUA014928-RA">
    <property type="protein sequence ID" value="AQUA014928-PA"/>
    <property type="gene ID" value="AQUA014928"/>
</dbReference>
<proteinExistence type="predicted"/>
<dbReference type="AlphaFoldDB" id="A0A182XSX4"/>
<accession>A0A182XSX4</accession>
<name>A0A182XSX4_ANOQN</name>
<organism evidence="1 2">
    <name type="scientific">Anopheles quadriannulatus</name>
    <name type="common">Mosquito</name>
    <dbReference type="NCBI Taxonomy" id="34691"/>
    <lineage>
        <taxon>Eukaryota</taxon>
        <taxon>Metazoa</taxon>
        <taxon>Ecdysozoa</taxon>
        <taxon>Arthropoda</taxon>
        <taxon>Hexapoda</taxon>
        <taxon>Insecta</taxon>
        <taxon>Pterygota</taxon>
        <taxon>Neoptera</taxon>
        <taxon>Endopterygota</taxon>
        <taxon>Diptera</taxon>
        <taxon>Nematocera</taxon>
        <taxon>Culicoidea</taxon>
        <taxon>Culicidae</taxon>
        <taxon>Anophelinae</taxon>
        <taxon>Anopheles</taxon>
    </lineage>
</organism>
<reference evidence="1" key="1">
    <citation type="submission" date="2020-05" db="UniProtKB">
        <authorList>
            <consortium name="EnsemblMetazoa"/>
        </authorList>
    </citation>
    <scope>IDENTIFICATION</scope>
    <source>
        <strain evidence="1">SANGQUA</strain>
    </source>
</reference>
<protein>
    <submittedName>
        <fullName evidence="1">Uncharacterized protein</fullName>
    </submittedName>
</protein>
<sequence>RTDLRHRVRFACGLVFRCVFRCIINQIGNNKPSVKRTREEEEGSACL</sequence>
<evidence type="ECO:0000313" key="1">
    <source>
        <dbReference type="EnsemblMetazoa" id="AQUA014928-PA"/>
    </source>
</evidence>
<evidence type="ECO:0000313" key="2">
    <source>
        <dbReference type="Proteomes" id="UP000076407"/>
    </source>
</evidence>
<keyword evidence="2" id="KW-1185">Reference proteome</keyword>